<evidence type="ECO:0000256" key="2">
    <source>
        <dbReference type="ARBA" id="ARBA00004236"/>
    </source>
</evidence>
<dbReference type="GO" id="GO:0071555">
    <property type="term" value="P:cell wall organization"/>
    <property type="evidence" value="ECO:0007669"/>
    <property type="project" value="UniProtKB-KW"/>
</dbReference>
<accession>A0A7G1GC74</accession>
<keyword evidence="9" id="KW-0961">Cell wall biogenesis/degradation</keyword>
<evidence type="ECO:0000256" key="3">
    <source>
        <dbReference type="ARBA" id="ARBA00022475"/>
    </source>
</evidence>
<evidence type="ECO:0000256" key="10">
    <source>
        <dbReference type="SAM" id="Phobius"/>
    </source>
</evidence>
<dbReference type="InParanoid" id="A0A7G1GC74"/>
<dbReference type="AlphaFoldDB" id="A0A7G1GC74"/>
<dbReference type="GO" id="GO:0008360">
    <property type="term" value="P:regulation of cell shape"/>
    <property type="evidence" value="ECO:0007669"/>
    <property type="project" value="UniProtKB-KW"/>
</dbReference>
<keyword evidence="8 10" id="KW-0472">Membrane</keyword>
<evidence type="ECO:0000313" key="14">
    <source>
        <dbReference type="Proteomes" id="UP000516361"/>
    </source>
</evidence>
<evidence type="ECO:0000256" key="8">
    <source>
        <dbReference type="ARBA" id="ARBA00023136"/>
    </source>
</evidence>
<dbReference type="SUPFAM" id="SSF56601">
    <property type="entry name" value="beta-lactamase/transpeptidase-like"/>
    <property type="match status" value="1"/>
</dbReference>
<dbReference type="InterPro" id="IPR005311">
    <property type="entry name" value="PBP_dimer"/>
</dbReference>
<evidence type="ECO:0000313" key="13">
    <source>
        <dbReference type="EMBL" id="BBE31869.1"/>
    </source>
</evidence>
<keyword evidence="4 10" id="KW-0812">Transmembrane</keyword>
<dbReference type="PANTHER" id="PTHR30627">
    <property type="entry name" value="PEPTIDOGLYCAN D,D-TRANSPEPTIDASE"/>
    <property type="match status" value="1"/>
</dbReference>
<evidence type="ECO:0000256" key="9">
    <source>
        <dbReference type="ARBA" id="ARBA00023316"/>
    </source>
</evidence>
<evidence type="ECO:0000256" key="7">
    <source>
        <dbReference type="ARBA" id="ARBA00022989"/>
    </source>
</evidence>
<dbReference type="KEGG" id="ocy:OSSY52_20100"/>
<keyword evidence="3" id="KW-1003">Cell membrane</keyword>
<dbReference type="RefSeq" id="WP_190614694.1">
    <property type="nucleotide sequence ID" value="NZ_AP018712.1"/>
</dbReference>
<dbReference type="Gene3D" id="3.40.710.10">
    <property type="entry name" value="DD-peptidase/beta-lactamase superfamily"/>
    <property type="match status" value="1"/>
</dbReference>
<dbReference type="InterPro" id="IPR050515">
    <property type="entry name" value="Beta-lactam/transpept"/>
</dbReference>
<proteinExistence type="predicted"/>
<protein>
    <submittedName>
        <fullName evidence="13">Penicillin-binding protein 2</fullName>
    </submittedName>
</protein>
<keyword evidence="7 10" id="KW-1133">Transmembrane helix</keyword>
<evidence type="ECO:0000256" key="5">
    <source>
        <dbReference type="ARBA" id="ARBA00022960"/>
    </source>
</evidence>
<organism evidence="13 14">
    <name type="scientific">Tepiditoga spiralis</name>
    <dbReference type="NCBI Taxonomy" id="2108365"/>
    <lineage>
        <taxon>Bacteria</taxon>
        <taxon>Thermotogati</taxon>
        <taxon>Thermotogota</taxon>
        <taxon>Thermotogae</taxon>
        <taxon>Petrotogales</taxon>
        <taxon>Petrotogaceae</taxon>
        <taxon>Tepiditoga</taxon>
    </lineage>
</organism>
<dbReference type="EMBL" id="AP018712">
    <property type="protein sequence ID" value="BBE31869.1"/>
    <property type="molecule type" value="Genomic_DNA"/>
</dbReference>
<dbReference type="Pfam" id="PF03717">
    <property type="entry name" value="PBP_dimer"/>
    <property type="match status" value="1"/>
</dbReference>
<dbReference type="PANTHER" id="PTHR30627:SF2">
    <property type="entry name" value="PEPTIDOGLYCAN D,D-TRANSPEPTIDASE MRDA"/>
    <property type="match status" value="1"/>
</dbReference>
<evidence type="ECO:0000256" key="6">
    <source>
        <dbReference type="ARBA" id="ARBA00022984"/>
    </source>
</evidence>
<sequence length="571" mass="65317">MKNHRITLIFIIIFFSFSLLLVRSFYLQIIKWKDFRIEVQDLSTRIIKQNAKRGNIYDRNGKLLAWNERIYKITNLSDEINADTEKKIRLILNKFNIDTDSIIDKLNFQKSINLNINSTTAKKLSSIRTLLIEEKYIRKYAHKSLYHITGYVDNEGNPRSGLELTLNDKLKGEDGYKIVNITPSGRIKNIIEKTIPISGNDVYLTLDLDIQEKIYTYLSENNKPGAVVVSNPNNGEIIAMVSYPSPDPNDFSKGLTNLKFQRILNDNKKPMYNRAIYQNYPPGSVIKPFLALSALELGISPEATINSTGKYQLKNSKGYVIGTFKDWWPLGHGITNMIKAIRVSANSYFYWLGETIGIDAINKKVKEYKLIEKTDIDLPGEKSGFFPSKEWKEKVFKEPWYPGNTLNVFIGQGNVKATPLEMLRFYNILATRGKYYQFHLFNIQKDLFNKIQEQYIPKIRDAYNINEEYLDNVLEGMKEVTTYMGNYEGDSANEGTAYEGFKGFPYVVAGKTGTAEVSGGKKPHAWFAGFFPADKPKYSIIVFLENAGYGPHIAVPLARKSLDFIINKVIK</sequence>
<dbReference type="SUPFAM" id="SSF56519">
    <property type="entry name" value="Penicillin binding protein dimerisation domain"/>
    <property type="match status" value="1"/>
</dbReference>
<evidence type="ECO:0000259" key="12">
    <source>
        <dbReference type="Pfam" id="PF03717"/>
    </source>
</evidence>
<gene>
    <name evidence="13" type="ORF">OSSY52_20100</name>
</gene>
<keyword evidence="14" id="KW-1185">Reference proteome</keyword>
<dbReference type="InterPro" id="IPR036138">
    <property type="entry name" value="PBP_dimer_sf"/>
</dbReference>
<dbReference type="GO" id="GO:0071972">
    <property type="term" value="F:peptidoglycan L,D-transpeptidase activity"/>
    <property type="evidence" value="ECO:0007669"/>
    <property type="project" value="TreeGrafter"/>
</dbReference>
<evidence type="ECO:0000256" key="4">
    <source>
        <dbReference type="ARBA" id="ARBA00022692"/>
    </source>
</evidence>
<dbReference type="Proteomes" id="UP000516361">
    <property type="component" value="Chromosome"/>
</dbReference>
<feature type="domain" description="Penicillin-binding protein transpeptidase" evidence="11">
    <location>
        <begin position="225"/>
        <end position="562"/>
    </location>
</feature>
<dbReference type="FunCoup" id="A0A7G1GC74">
    <property type="interactions" value="14"/>
</dbReference>
<comment type="subcellular location">
    <subcellularLocation>
        <location evidence="2">Cell membrane</location>
    </subcellularLocation>
    <subcellularLocation>
        <location evidence="1">Membrane</location>
        <topology evidence="1">Single-pass membrane protein</topology>
    </subcellularLocation>
</comment>
<feature type="domain" description="Penicillin-binding protein dimerisation" evidence="12">
    <location>
        <begin position="49"/>
        <end position="188"/>
    </location>
</feature>
<dbReference type="InterPro" id="IPR001460">
    <property type="entry name" value="PCN-bd_Tpept"/>
</dbReference>
<dbReference type="GO" id="GO:0009252">
    <property type="term" value="P:peptidoglycan biosynthetic process"/>
    <property type="evidence" value="ECO:0007669"/>
    <property type="project" value="UniProtKB-KW"/>
</dbReference>
<dbReference type="GO" id="GO:0005886">
    <property type="term" value="C:plasma membrane"/>
    <property type="evidence" value="ECO:0007669"/>
    <property type="project" value="UniProtKB-SubCell"/>
</dbReference>
<dbReference type="Pfam" id="PF00905">
    <property type="entry name" value="Transpeptidase"/>
    <property type="match status" value="1"/>
</dbReference>
<reference evidence="13 14" key="1">
    <citation type="submission" date="2018-06" db="EMBL/GenBank/DDBJ databases">
        <title>Genome sequencing of Oceanotoga sp. sy52.</title>
        <authorList>
            <person name="Mori K."/>
        </authorList>
    </citation>
    <scope>NUCLEOTIDE SEQUENCE [LARGE SCALE GENOMIC DNA]</scope>
    <source>
        <strain evidence="14">sy52</strain>
    </source>
</reference>
<dbReference type="InterPro" id="IPR012338">
    <property type="entry name" value="Beta-lactam/transpept-like"/>
</dbReference>
<dbReference type="GO" id="GO:0008658">
    <property type="term" value="F:penicillin binding"/>
    <property type="evidence" value="ECO:0007669"/>
    <property type="project" value="InterPro"/>
</dbReference>
<evidence type="ECO:0000259" key="11">
    <source>
        <dbReference type="Pfam" id="PF00905"/>
    </source>
</evidence>
<keyword evidence="6" id="KW-0573">Peptidoglycan synthesis</keyword>
<feature type="transmembrane region" description="Helical" evidence="10">
    <location>
        <begin position="6"/>
        <end position="26"/>
    </location>
</feature>
<evidence type="ECO:0000256" key="1">
    <source>
        <dbReference type="ARBA" id="ARBA00004167"/>
    </source>
</evidence>
<keyword evidence="5" id="KW-0133">Cell shape</keyword>
<dbReference type="Gene3D" id="3.90.1310.10">
    <property type="entry name" value="Penicillin-binding protein 2a (Domain 2)"/>
    <property type="match status" value="1"/>
</dbReference>
<name>A0A7G1GC74_9BACT</name>